<dbReference type="EMBL" id="JACHGY010000001">
    <property type="protein sequence ID" value="MBB6428215.1"/>
    <property type="molecule type" value="Genomic_DNA"/>
</dbReference>
<dbReference type="PROSITE" id="PS50043">
    <property type="entry name" value="HTH_LUXR_2"/>
    <property type="match status" value="1"/>
</dbReference>
<keyword evidence="3" id="KW-0804">Transcription</keyword>
<dbReference type="PRINTS" id="PR00038">
    <property type="entry name" value="HTHLUXR"/>
</dbReference>
<evidence type="ECO:0000313" key="5">
    <source>
        <dbReference type="EMBL" id="MBB6428215.1"/>
    </source>
</evidence>
<dbReference type="CDD" id="cd06170">
    <property type="entry name" value="LuxR_C_like"/>
    <property type="match status" value="1"/>
</dbReference>
<organism evidence="5 6">
    <name type="scientific">Algisphaera agarilytica</name>
    <dbReference type="NCBI Taxonomy" id="1385975"/>
    <lineage>
        <taxon>Bacteria</taxon>
        <taxon>Pseudomonadati</taxon>
        <taxon>Planctomycetota</taxon>
        <taxon>Phycisphaerae</taxon>
        <taxon>Phycisphaerales</taxon>
        <taxon>Phycisphaeraceae</taxon>
        <taxon>Algisphaera</taxon>
    </lineage>
</organism>
<accession>A0A7X0H5J2</accession>
<dbReference type="InterPro" id="IPR000792">
    <property type="entry name" value="Tscrpt_reg_LuxR_C"/>
</dbReference>
<dbReference type="PANTHER" id="PTHR44688:SF16">
    <property type="entry name" value="DNA-BINDING TRANSCRIPTIONAL ACTIVATOR DEVR_DOSR"/>
    <property type="match status" value="1"/>
</dbReference>
<dbReference type="InterPro" id="IPR036388">
    <property type="entry name" value="WH-like_DNA-bd_sf"/>
</dbReference>
<evidence type="ECO:0000259" key="4">
    <source>
        <dbReference type="PROSITE" id="PS50043"/>
    </source>
</evidence>
<dbReference type="GO" id="GO:0006355">
    <property type="term" value="P:regulation of DNA-templated transcription"/>
    <property type="evidence" value="ECO:0007669"/>
    <property type="project" value="InterPro"/>
</dbReference>
<dbReference type="GO" id="GO:0003677">
    <property type="term" value="F:DNA binding"/>
    <property type="evidence" value="ECO:0007669"/>
    <property type="project" value="UniProtKB-KW"/>
</dbReference>
<evidence type="ECO:0000313" key="6">
    <source>
        <dbReference type="Proteomes" id="UP000541810"/>
    </source>
</evidence>
<name>A0A7X0H5J2_9BACT</name>
<comment type="caution">
    <text evidence="5">The sequence shown here is derived from an EMBL/GenBank/DDBJ whole genome shotgun (WGS) entry which is preliminary data.</text>
</comment>
<gene>
    <name evidence="5" type="ORF">HNQ40_000021</name>
</gene>
<feature type="domain" description="HTH luxR-type" evidence="4">
    <location>
        <begin position="264"/>
        <end position="331"/>
    </location>
</feature>
<dbReference type="SUPFAM" id="SSF46894">
    <property type="entry name" value="C-terminal effector domain of the bipartite response regulators"/>
    <property type="match status" value="1"/>
</dbReference>
<proteinExistence type="predicted"/>
<evidence type="ECO:0000256" key="2">
    <source>
        <dbReference type="ARBA" id="ARBA00023125"/>
    </source>
</evidence>
<dbReference type="Pfam" id="PF00196">
    <property type="entry name" value="GerE"/>
    <property type="match status" value="1"/>
</dbReference>
<dbReference type="InterPro" id="IPR016032">
    <property type="entry name" value="Sig_transdc_resp-reg_C-effctor"/>
</dbReference>
<dbReference type="SMART" id="SM00421">
    <property type="entry name" value="HTH_LUXR"/>
    <property type="match status" value="1"/>
</dbReference>
<keyword evidence="1" id="KW-0805">Transcription regulation</keyword>
<dbReference type="PANTHER" id="PTHR44688">
    <property type="entry name" value="DNA-BINDING TRANSCRIPTIONAL ACTIVATOR DEVR_DOSR"/>
    <property type="match status" value="1"/>
</dbReference>
<sequence length="336" mass="37570">MAEVDDFHQHAIGAVKMLMSHTLISSELHDLSLMQLVSSAQTREDDEFQSRMPDFADHLHEHPCVEAALNTRSLNIMGVLDKMSSRDFEKLGLYNEFYRYVDIRDQIIIARSQGFPSLLALAISRDKQFSPSERQMLELFAPSLANAHTTWQAIRRAKGHHAWALGALEHLNCGALHVSTDGRILDQNPLAKRLIEDYWPGRNYGDRLPQALHAWLKVSTQDPLNKRHPLVRQSPAGTVSFRLAQDIASDDWLILGRENPAVTDLTPLLELGLTEKQAEVINVARHGLTYSQIAEQLGKSAGTVRKQMEQIMAKLDVHDKAAAVAKATQALNTPGL</sequence>
<dbReference type="AlphaFoldDB" id="A0A7X0H5J2"/>
<dbReference type="Gene3D" id="1.10.10.10">
    <property type="entry name" value="Winged helix-like DNA-binding domain superfamily/Winged helix DNA-binding domain"/>
    <property type="match status" value="1"/>
</dbReference>
<reference evidence="5 6" key="1">
    <citation type="submission" date="2020-08" db="EMBL/GenBank/DDBJ databases">
        <title>Genomic Encyclopedia of Type Strains, Phase IV (KMG-IV): sequencing the most valuable type-strain genomes for metagenomic binning, comparative biology and taxonomic classification.</title>
        <authorList>
            <person name="Goeker M."/>
        </authorList>
    </citation>
    <scope>NUCLEOTIDE SEQUENCE [LARGE SCALE GENOMIC DNA]</scope>
    <source>
        <strain evidence="5 6">DSM 103725</strain>
    </source>
</reference>
<evidence type="ECO:0000256" key="3">
    <source>
        <dbReference type="ARBA" id="ARBA00023163"/>
    </source>
</evidence>
<evidence type="ECO:0000256" key="1">
    <source>
        <dbReference type="ARBA" id="ARBA00023015"/>
    </source>
</evidence>
<keyword evidence="6" id="KW-1185">Reference proteome</keyword>
<dbReference type="Proteomes" id="UP000541810">
    <property type="component" value="Unassembled WGS sequence"/>
</dbReference>
<protein>
    <submittedName>
        <fullName evidence="5">DNA-binding CsgD family transcriptional regulator</fullName>
    </submittedName>
</protein>
<keyword evidence="2 5" id="KW-0238">DNA-binding</keyword>